<dbReference type="AlphaFoldDB" id="A0A4P8L2Z7"/>
<gene>
    <name evidence="3" type="ORF">FDQ92_09115</name>
</gene>
<reference evidence="3 4" key="2">
    <citation type="submission" date="2019-05" db="EMBL/GenBank/DDBJ databases">
        <authorList>
            <person name="Suflita J.M."/>
            <person name="Marks C.R."/>
        </authorList>
    </citation>
    <scope>NUCLEOTIDE SEQUENCE [LARGE SCALE GENOMIC DNA]</scope>
    <source>
        <strain evidence="3 4">ALDC</strain>
    </source>
</reference>
<protein>
    <submittedName>
        <fullName evidence="3">Methylmalonyl-CoA mutase</fullName>
    </submittedName>
</protein>
<dbReference type="InterPro" id="IPR006098">
    <property type="entry name" value="MMCoA_mutase_a_cat"/>
</dbReference>
<dbReference type="KEGG" id="dax:FDQ92_09115"/>
<name>A0A4P8L2Z7_9BACT</name>
<accession>A0A4P8L2Z7</accession>
<dbReference type="NCBIfam" id="TIGR00641">
    <property type="entry name" value="acid_CoA_mut_N"/>
    <property type="match status" value="1"/>
</dbReference>
<dbReference type="SUPFAM" id="SSF51703">
    <property type="entry name" value="Cobalamin (vitamin B12)-dependent enzymes"/>
    <property type="match status" value="1"/>
</dbReference>
<sequence length="581" mass="64524">MSSANDKIAHERKEWLEKVVSKALEKLGLEENPVSFYSPDLLGDFDFLSKVGFPGQYPFTAGNDAIPRWQAFAALLAKSQERYEWGTGSVGKYAGFGTPEDYRDYLVRMHAMGRKGGPNMALDLPTQCGYDSDSPWAEGEVGRVGVAIDSLRDFEIIYEPYTGDLELDRISSNFTINAPAAVIIAMYAALAEKRGVPLGALRGTPQNDTLKEYIARGMYIFPPGPSLRLFRDILVFCTEKMPKFNITSIGGYHIREAGATREQDLAFSMAIGAAYLQAGVDAGLNIDSFAPRFTFNAFGGSMEIYHEIAFQRAARRMWAGLLKNRFGAKNPRSMMIRQISTAHIGCSSTTLQRPLNNLSRVVVGAMAAGMSGGIPGAFPPYDEPLGLGHSLEAQQLAFDATRILIYEAKVGKVSDPWAGSYFMESLTNEIEEAAWEEFERIEKMGGAVPAIESGYMKKAVARSAYEKQRKIERQEEFVVGVNCFNGPHEIDVEVSRTVEEVYAPELLETAERRKCESLARLKRERDERAVREHLDRLKLNAADESKNLMPDILACVKSYATLQEICDVLREVFGEAQPTKL</sequence>
<evidence type="ECO:0000256" key="1">
    <source>
        <dbReference type="ARBA" id="ARBA00023235"/>
    </source>
</evidence>
<evidence type="ECO:0000313" key="3">
    <source>
        <dbReference type="EMBL" id="QCQ22306.1"/>
    </source>
</evidence>
<dbReference type="Pfam" id="PF01642">
    <property type="entry name" value="MM_CoA_mutase"/>
    <property type="match status" value="1"/>
</dbReference>
<organism evidence="3 4">
    <name type="scientific">Desulfoglaeba alkanexedens ALDC</name>
    <dbReference type="NCBI Taxonomy" id="980445"/>
    <lineage>
        <taxon>Bacteria</taxon>
        <taxon>Pseudomonadati</taxon>
        <taxon>Thermodesulfobacteriota</taxon>
        <taxon>Syntrophobacteria</taxon>
        <taxon>Syntrophobacterales</taxon>
        <taxon>Syntrophobacteraceae</taxon>
        <taxon>Desulfoglaeba</taxon>
    </lineage>
</organism>
<dbReference type="OrthoDB" id="9762378at2"/>
<dbReference type="Gene3D" id="3.20.20.240">
    <property type="entry name" value="Methylmalonyl-CoA mutase"/>
    <property type="match status" value="1"/>
</dbReference>
<reference evidence="3 4" key="1">
    <citation type="submission" date="2019-05" db="EMBL/GenBank/DDBJ databases">
        <title>The Complete Genome Sequence of the n-alkane-degrading Desulfoglaeba alkanexedens ALDC reveals multiple alkylsuccinate synthase gene clusters.</title>
        <authorList>
            <person name="Callaghan A.V."/>
            <person name="Davidova I.A."/>
            <person name="Duncan K.E."/>
            <person name="Morris B."/>
            <person name="McInerney M.J."/>
        </authorList>
    </citation>
    <scope>NUCLEOTIDE SEQUENCE [LARGE SCALE GENOMIC DNA]</scope>
    <source>
        <strain evidence="3 4">ALDC</strain>
    </source>
</reference>
<dbReference type="PANTHER" id="PTHR48101:SF3">
    <property type="entry name" value="COENZYME B12-DEPENDENT MUTASE"/>
    <property type="match status" value="1"/>
</dbReference>
<dbReference type="GO" id="GO:0031419">
    <property type="term" value="F:cobalamin binding"/>
    <property type="evidence" value="ECO:0007669"/>
    <property type="project" value="InterPro"/>
</dbReference>
<evidence type="ECO:0000313" key="4">
    <source>
        <dbReference type="Proteomes" id="UP000298602"/>
    </source>
</evidence>
<dbReference type="Proteomes" id="UP000298602">
    <property type="component" value="Chromosome"/>
</dbReference>
<dbReference type="PANTHER" id="PTHR48101">
    <property type="entry name" value="METHYLMALONYL-COA MUTASE, MITOCHONDRIAL-RELATED"/>
    <property type="match status" value="1"/>
</dbReference>
<dbReference type="RefSeq" id="WP_137424369.1">
    <property type="nucleotide sequence ID" value="NZ_CP040098.1"/>
</dbReference>
<dbReference type="EMBL" id="CP040098">
    <property type="protein sequence ID" value="QCQ22306.1"/>
    <property type="molecule type" value="Genomic_DNA"/>
</dbReference>
<evidence type="ECO:0000259" key="2">
    <source>
        <dbReference type="Pfam" id="PF01642"/>
    </source>
</evidence>
<proteinExistence type="predicted"/>
<feature type="domain" description="Methylmalonyl-CoA mutase alpha/beta chain catalytic" evidence="2">
    <location>
        <begin position="83"/>
        <end position="575"/>
    </location>
</feature>
<dbReference type="InterPro" id="IPR016176">
    <property type="entry name" value="Cbl-dep_enz_cat"/>
</dbReference>
<keyword evidence="1" id="KW-0413">Isomerase</keyword>
<dbReference type="GO" id="GO:0004494">
    <property type="term" value="F:methylmalonyl-CoA mutase activity"/>
    <property type="evidence" value="ECO:0007669"/>
    <property type="project" value="InterPro"/>
</dbReference>
<keyword evidence="4" id="KW-1185">Reference proteome</keyword>
<dbReference type="InterPro" id="IPR006099">
    <property type="entry name" value="MeMalonylCoA_mutase_a/b_cat"/>
</dbReference>